<proteinExistence type="predicted"/>
<evidence type="ECO:0008006" key="4">
    <source>
        <dbReference type="Google" id="ProtNLM"/>
    </source>
</evidence>
<dbReference type="Pfam" id="PF10171">
    <property type="entry name" value="Tim29"/>
    <property type="match status" value="1"/>
</dbReference>
<accession>A0A3B4EF42</accession>
<dbReference type="STRING" id="42514.ENSPNAP00000034455"/>
<keyword evidence="3" id="KW-1185">Reference proteome</keyword>
<evidence type="ECO:0000313" key="2">
    <source>
        <dbReference type="Ensembl" id="ENSPNAP00000034455.2"/>
    </source>
</evidence>
<dbReference type="OMA" id="SQARCRY"/>
<reference evidence="2" key="2">
    <citation type="submission" date="2025-08" db="UniProtKB">
        <authorList>
            <consortium name="Ensembl"/>
        </authorList>
    </citation>
    <scope>IDENTIFICATION</scope>
</reference>
<dbReference type="OrthoDB" id="5970620at2759"/>
<dbReference type="PANTHER" id="PTHR21435">
    <property type="entry name" value="MITOCHONDRIAL IMPORT INNER MEMBRANE TRANSLOCASE SUBUNIT TIM29"/>
    <property type="match status" value="1"/>
</dbReference>
<reference evidence="2" key="3">
    <citation type="submission" date="2025-09" db="UniProtKB">
        <authorList>
            <consortium name="Ensembl"/>
        </authorList>
    </citation>
    <scope>IDENTIFICATION</scope>
</reference>
<reference evidence="2 3" key="1">
    <citation type="submission" date="2020-10" db="EMBL/GenBank/DDBJ databases">
        <title>Pygocentrus nattereri (red-bellied piranha) genome, fPygNat1, primary haplotype.</title>
        <authorList>
            <person name="Myers G."/>
            <person name="Meyer A."/>
            <person name="Karagic N."/>
            <person name="Pippel M."/>
            <person name="Winkler S."/>
            <person name="Tracey A."/>
            <person name="Wood J."/>
            <person name="Formenti G."/>
            <person name="Howe K."/>
            <person name="Fedrigo O."/>
            <person name="Jarvis E.D."/>
        </authorList>
    </citation>
    <scope>NUCLEOTIDE SEQUENCE [LARGE SCALE GENOMIC DNA]</scope>
</reference>
<gene>
    <name evidence="2" type="primary">TIMM29</name>
</gene>
<dbReference type="Ensembl" id="ENSPNAT00000026302.2">
    <property type="protein sequence ID" value="ENSPNAP00000034455.2"/>
    <property type="gene ID" value="ENSPNAG00000023740.2"/>
</dbReference>
<dbReference type="AlphaFoldDB" id="A0A3B4EF42"/>
<feature type="region of interest" description="Disordered" evidence="1">
    <location>
        <begin position="174"/>
        <end position="193"/>
    </location>
</feature>
<dbReference type="Proteomes" id="UP001501920">
    <property type="component" value="Chromosome 14"/>
</dbReference>
<name>A0A3B4EF42_PYGNA</name>
<evidence type="ECO:0000313" key="3">
    <source>
        <dbReference type="Proteomes" id="UP001501920"/>
    </source>
</evidence>
<protein>
    <recommendedName>
        <fullName evidence="4">Translocase of inner mitochondrial membrane 29</fullName>
    </recommendedName>
</protein>
<dbReference type="InterPro" id="IPR019322">
    <property type="entry name" value="TIMM29"/>
</dbReference>
<dbReference type="PANTHER" id="PTHR21435:SF1">
    <property type="entry name" value="MITOCHONDRIAL IMPORT INNER MEMBRANE TRANSLOCASE SUBUNIT TIM29"/>
    <property type="match status" value="1"/>
</dbReference>
<sequence>MLRVEAPGSAASTWCHSLLGDYKEACREVFVGARERPVKATVYAALVGGMYACYRTNPDDTSFQTDLLETSNKLALLSPWIRSGTSDGHVQNLVKLRNQGRLRHLSLGLASLTYVVDFDHECSLYEAQCSALSVPWAELAKRVLDVGFAGRWWVLDHKMKDYDINEEEFKHLPSALAATGPPTAQETERNERLHKESWKPLVMEVEEETTVAMDSVRKEGEITAEGKERNA</sequence>
<dbReference type="GO" id="GO:0042721">
    <property type="term" value="C:TIM22 mitochondrial import inner membrane insertion complex"/>
    <property type="evidence" value="ECO:0007669"/>
    <property type="project" value="InterPro"/>
</dbReference>
<organism evidence="2 3">
    <name type="scientific">Pygocentrus nattereri</name>
    <name type="common">Red-bellied piranha</name>
    <dbReference type="NCBI Taxonomy" id="42514"/>
    <lineage>
        <taxon>Eukaryota</taxon>
        <taxon>Metazoa</taxon>
        <taxon>Chordata</taxon>
        <taxon>Craniata</taxon>
        <taxon>Vertebrata</taxon>
        <taxon>Euteleostomi</taxon>
        <taxon>Actinopterygii</taxon>
        <taxon>Neopterygii</taxon>
        <taxon>Teleostei</taxon>
        <taxon>Ostariophysi</taxon>
        <taxon>Characiformes</taxon>
        <taxon>Characoidei</taxon>
        <taxon>Pygocentrus</taxon>
    </lineage>
</organism>
<dbReference type="GO" id="GO:0045039">
    <property type="term" value="P:protein insertion into mitochondrial inner membrane"/>
    <property type="evidence" value="ECO:0007669"/>
    <property type="project" value="TreeGrafter"/>
</dbReference>
<dbReference type="GeneTree" id="ENSGT00390000018541"/>
<evidence type="ECO:0000256" key="1">
    <source>
        <dbReference type="SAM" id="MobiDB-lite"/>
    </source>
</evidence>